<dbReference type="OMA" id="VGEAMYG"/>
<dbReference type="Gene3D" id="6.10.140.1060">
    <property type="match status" value="1"/>
</dbReference>
<dbReference type="Gene3D" id="1.20.920.30">
    <property type="match status" value="1"/>
</dbReference>
<feature type="domain" description="Dynein heavy chain C-terminal" evidence="28">
    <location>
        <begin position="4110"/>
        <end position="4405"/>
    </location>
</feature>
<dbReference type="GO" id="GO:0097729">
    <property type="term" value="C:9+2 motile cilium"/>
    <property type="evidence" value="ECO:0007669"/>
    <property type="project" value="UniProtKB-ARBA"/>
</dbReference>
<dbReference type="Gene3D" id="1.10.8.710">
    <property type="match status" value="1"/>
</dbReference>
<dbReference type="GO" id="GO:0060294">
    <property type="term" value="P:cilium movement involved in cell motility"/>
    <property type="evidence" value="ECO:0007669"/>
    <property type="project" value="UniProtKB-ARBA"/>
</dbReference>
<keyword evidence="3" id="KW-0963">Cytoplasm</keyword>
<dbReference type="InterPro" id="IPR035699">
    <property type="entry name" value="AAA_6"/>
</dbReference>
<dbReference type="GO" id="GO:0045505">
    <property type="term" value="F:dynein intermediate chain binding"/>
    <property type="evidence" value="ECO:0007669"/>
    <property type="project" value="InterPro"/>
</dbReference>
<feature type="domain" description="Dynein heavy chain tail" evidence="19">
    <location>
        <begin position="32"/>
        <end position="635"/>
    </location>
</feature>
<comment type="subunit">
    <text evidence="15">The I1 inner arm complex (also known as the f dynein complex) is a two-headed isoform composed of two heavy chains (1-alpha and 1-beta), three intermediate chains and three light chains. I1 occupies a specific position proximal to the first radial spoke and repeats every 96 nm along the length of the axoneme.</text>
</comment>
<evidence type="ECO:0000259" key="24">
    <source>
        <dbReference type="Pfam" id="PF12781"/>
    </source>
</evidence>
<protein>
    <recommendedName>
        <fullName evidence="16">Dynein-1, subspecies f</fullName>
    </recommendedName>
</protein>
<evidence type="ECO:0000256" key="10">
    <source>
        <dbReference type="ARBA" id="ARBA00023069"/>
    </source>
</evidence>
<keyword evidence="8" id="KW-0243">Dynein</keyword>
<evidence type="ECO:0000256" key="6">
    <source>
        <dbReference type="ARBA" id="ARBA00022741"/>
    </source>
</evidence>
<gene>
    <name evidence="29" type="ORF">Ocin01_09372</name>
</gene>
<dbReference type="Gene3D" id="3.40.50.300">
    <property type="entry name" value="P-loop containing nucleotide triphosphate hydrolases"/>
    <property type="match status" value="5"/>
</dbReference>
<feature type="domain" description="Dynein heavy chain AAA 5 extension" evidence="25">
    <location>
        <begin position="2214"/>
        <end position="2333"/>
    </location>
</feature>
<evidence type="ECO:0000256" key="14">
    <source>
        <dbReference type="ARBA" id="ARBA00054075"/>
    </source>
</evidence>
<evidence type="ECO:0000256" key="11">
    <source>
        <dbReference type="ARBA" id="ARBA00023175"/>
    </source>
</evidence>
<dbReference type="FunFam" id="1.10.287.2620:FF:000002">
    <property type="entry name" value="Dynein heavy chain 2, axonemal"/>
    <property type="match status" value="1"/>
</dbReference>
<dbReference type="SUPFAM" id="SSF52540">
    <property type="entry name" value="P-loop containing nucleoside triphosphate hydrolases"/>
    <property type="match status" value="4"/>
</dbReference>
<comment type="caution">
    <text evidence="29">The sequence shown here is derived from an EMBL/GenBank/DDBJ whole genome shotgun (WGS) entry which is preliminary data.</text>
</comment>
<dbReference type="InterPro" id="IPR041589">
    <property type="entry name" value="DNAH3_AAA_lid_1"/>
</dbReference>
<accession>A0A1D2MX88</accession>
<dbReference type="GO" id="GO:0051959">
    <property type="term" value="F:dynein light intermediate chain binding"/>
    <property type="evidence" value="ECO:0007669"/>
    <property type="project" value="InterPro"/>
</dbReference>
<evidence type="ECO:0000256" key="4">
    <source>
        <dbReference type="ARBA" id="ARBA00022701"/>
    </source>
</evidence>
<dbReference type="FunFam" id="1.10.8.1220:FF:000001">
    <property type="entry name" value="Dynein axonemal heavy chain 5"/>
    <property type="match status" value="1"/>
</dbReference>
<evidence type="ECO:0000256" key="17">
    <source>
        <dbReference type="SAM" id="Coils"/>
    </source>
</evidence>
<dbReference type="FunFam" id="1.20.140.100:FF:000001">
    <property type="entry name" value="dynein heavy chain 17, axonemal"/>
    <property type="match status" value="1"/>
</dbReference>
<keyword evidence="13" id="KW-0966">Cell projection</keyword>
<feature type="domain" description="Dynein heavy chain 3 AAA+ lid" evidence="26">
    <location>
        <begin position="2573"/>
        <end position="2653"/>
    </location>
</feature>
<dbReference type="InterPro" id="IPR004273">
    <property type="entry name" value="Dynein_heavy_D6_P-loop"/>
</dbReference>
<dbReference type="Gene3D" id="1.20.140.100">
    <property type="entry name" value="Dynein heavy chain, N-terminal domain 2"/>
    <property type="match status" value="1"/>
</dbReference>
<dbReference type="Pfam" id="PF17852">
    <property type="entry name" value="Dynein_AAA_lid"/>
    <property type="match status" value="1"/>
</dbReference>
<dbReference type="FunFam" id="3.20.180.20:FF:000001">
    <property type="entry name" value="Dynein axonemal heavy chain 5"/>
    <property type="match status" value="1"/>
</dbReference>
<evidence type="ECO:0000313" key="30">
    <source>
        <dbReference type="Proteomes" id="UP000094527"/>
    </source>
</evidence>
<dbReference type="InterPro" id="IPR041658">
    <property type="entry name" value="AAA_lid_11"/>
</dbReference>
<keyword evidence="12" id="KW-0206">Cytoskeleton</keyword>
<feature type="coiled-coil region" evidence="17">
    <location>
        <begin position="336"/>
        <end position="363"/>
    </location>
</feature>
<dbReference type="FunFam" id="1.10.8.720:FF:000005">
    <property type="entry name" value="Dynein axonemal heavy chain 10"/>
    <property type="match status" value="1"/>
</dbReference>
<dbReference type="GO" id="GO:0036156">
    <property type="term" value="C:inner dynein arm"/>
    <property type="evidence" value="ECO:0007669"/>
    <property type="project" value="UniProtKB-ARBA"/>
</dbReference>
<dbReference type="Gene3D" id="3.20.180.20">
    <property type="entry name" value="Dynein heavy chain, N-terminal domain 2"/>
    <property type="match status" value="1"/>
</dbReference>
<dbReference type="EMBL" id="LJIJ01000456">
    <property type="protein sequence ID" value="ODM97295.1"/>
    <property type="molecule type" value="Genomic_DNA"/>
</dbReference>
<evidence type="ECO:0000256" key="7">
    <source>
        <dbReference type="ARBA" id="ARBA00022840"/>
    </source>
</evidence>
<dbReference type="Gene3D" id="1.10.8.720">
    <property type="entry name" value="Region D6 of dynein motor"/>
    <property type="match status" value="1"/>
</dbReference>
<dbReference type="Gene3D" id="1.20.58.1120">
    <property type="match status" value="1"/>
</dbReference>
<evidence type="ECO:0000256" key="1">
    <source>
        <dbReference type="ARBA" id="ARBA00004430"/>
    </source>
</evidence>
<dbReference type="FunFam" id="1.20.920.20:FF:000001">
    <property type="entry name" value="dynein heavy chain 2, axonemal"/>
    <property type="match status" value="1"/>
</dbReference>
<dbReference type="InterPro" id="IPR041466">
    <property type="entry name" value="Dynein_AAA5_ext"/>
</dbReference>
<dbReference type="GO" id="GO:0008017">
    <property type="term" value="F:microtubule binding"/>
    <property type="evidence" value="ECO:0007669"/>
    <property type="project" value="UniProtKB-ARBA"/>
</dbReference>
<feature type="domain" description="Dynein heavy chain hydrolytic ATP-binding dynein motor region" evidence="21">
    <location>
        <begin position="1706"/>
        <end position="2057"/>
    </location>
</feature>
<dbReference type="InterPro" id="IPR042219">
    <property type="entry name" value="AAA_lid_11_sf"/>
</dbReference>
<dbReference type="STRING" id="48709.A0A1D2MX88"/>
<keyword evidence="9 17" id="KW-0175">Coiled coil</keyword>
<dbReference type="GO" id="GO:0005524">
    <property type="term" value="F:ATP binding"/>
    <property type="evidence" value="ECO:0007669"/>
    <property type="project" value="UniProtKB-KW"/>
</dbReference>
<keyword evidence="11" id="KW-0505">Motor protein</keyword>
<evidence type="ECO:0000256" key="15">
    <source>
        <dbReference type="ARBA" id="ARBA00063032"/>
    </source>
</evidence>
<dbReference type="FunFam" id="1.20.58.1120:FF:000008">
    <property type="entry name" value="Dynein heavy chain 10, axonemal"/>
    <property type="match status" value="1"/>
</dbReference>
<name>A0A1D2MX88_ORCCI</name>
<evidence type="ECO:0000256" key="3">
    <source>
        <dbReference type="ARBA" id="ARBA00022490"/>
    </source>
</evidence>
<dbReference type="OrthoDB" id="64868at2759"/>
<comment type="subcellular location">
    <subcellularLocation>
        <location evidence="1">Cytoplasm</location>
        <location evidence="1">Cytoskeleton</location>
        <location evidence="1">Cilium axoneme</location>
    </subcellularLocation>
</comment>
<dbReference type="Gene3D" id="1.10.472.130">
    <property type="match status" value="1"/>
</dbReference>
<evidence type="ECO:0000256" key="9">
    <source>
        <dbReference type="ARBA" id="ARBA00023054"/>
    </source>
</evidence>
<evidence type="ECO:0000256" key="2">
    <source>
        <dbReference type="ARBA" id="ARBA00008887"/>
    </source>
</evidence>
<feature type="coiled-coil region" evidence="17">
    <location>
        <begin position="3196"/>
        <end position="3282"/>
    </location>
</feature>
<feature type="domain" description="Dynein heavy chain ATP-binding dynein motor region" evidence="24">
    <location>
        <begin position="3345"/>
        <end position="3565"/>
    </location>
</feature>
<dbReference type="PANTHER" id="PTHR22878:SF63">
    <property type="entry name" value="DYNEIN AXONEMAL HEAVY CHAIN 10"/>
    <property type="match status" value="1"/>
</dbReference>
<keyword evidence="10" id="KW-0969">Cilium</keyword>
<evidence type="ECO:0000256" key="8">
    <source>
        <dbReference type="ARBA" id="ARBA00023017"/>
    </source>
</evidence>
<dbReference type="InterPro" id="IPR013602">
    <property type="entry name" value="Dynein_heavy_linker"/>
</dbReference>
<dbReference type="InterPro" id="IPR042222">
    <property type="entry name" value="Dynein_2_N"/>
</dbReference>
<evidence type="ECO:0000259" key="20">
    <source>
        <dbReference type="Pfam" id="PF08393"/>
    </source>
</evidence>
<evidence type="ECO:0000259" key="19">
    <source>
        <dbReference type="Pfam" id="PF08385"/>
    </source>
</evidence>
<dbReference type="Gene3D" id="1.10.8.1220">
    <property type="match status" value="1"/>
</dbReference>
<feature type="domain" description="Dynein heavy chain region D6 P-loop" evidence="18">
    <location>
        <begin position="3812"/>
        <end position="3923"/>
    </location>
</feature>
<evidence type="ECO:0000256" key="5">
    <source>
        <dbReference type="ARBA" id="ARBA00022737"/>
    </source>
</evidence>
<evidence type="ECO:0000259" key="21">
    <source>
        <dbReference type="Pfam" id="PF12774"/>
    </source>
</evidence>
<dbReference type="Pfam" id="PF12781">
    <property type="entry name" value="AAA_9"/>
    <property type="match status" value="1"/>
</dbReference>
<dbReference type="Pfam" id="PF17857">
    <property type="entry name" value="AAA_lid_1"/>
    <property type="match status" value="1"/>
</dbReference>
<dbReference type="InterPro" id="IPR043160">
    <property type="entry name" value="Dynein_C_barrel"/>
</dbReference>
<dbReference type="PANTHER" id="PTHR22878">
    <property type="entry name" value="DYNEIN HEAVY CHAIN 6, AXONEMAL-LIKE-RELATED"/>
    <property type="match status" value="1"/>
</dbReference>
<keyword evidence="7" id="KW-0067">ATP-binding</keyword>
<evidence type="ECO:0000259" key="27">
    <source>
        <dbReference type="Pfam" id="PF18198"/>
    </source>
</evidence>
<feature type="domain" description="Dynein heavy chain linker" evidence="20">
    <location>
        <begin position="1161"/>
        <end position="1569"/>
    </location>
</feature>
<evidence type="ECO:0000256" key="12">
    <source>
        <dbReference type="ARBA" id="ARBA00023212"/>
    </source>
</evidence>
<evidence type="ECO:0000256" key="13">
    <source>
        <dbReference type="ARBA" id="ARBA00023273"/>
    </source>
</evidence>
<dbReference type="InterPro" id="IPR013594">
    <property type="entry name" value="Dynein_heavy_tail"/>
</dbReference>
<keyword evidence="4" id="KW-0493">Microtubule</keyword>
<keyword evidence="5" id="KW-0677">Repeat</keyword>
<evidence type="ECO:0000259" key="18">
    <source>
        <dbReference type="Pfam" id="PF03028"/>
    </source>
</evidence>
<dbReference type="FunFam" id="3.40.50.300:FF:002141">
    <property type="entry name" value="Dynein heavy chain"/>
    <property type="match status" value="1"/>
</dbReference>
<dbReference type="Pfam" id="PF12774">
    <property type="entry name" value="AAA_6"/>
    <property type="match status" value="1"/>
</dbReference>
<organism evidence="29 30">
    <name type="scientific">Orchesella cincta</name>
    <name type="common">Springtail</name>
    <name type="synonym">Podura cincta</name>
    <dbReference type="NCBI Taxonomy" id="48709"/>
    <lineage>
        <taxon>Eukaryota</taxon>
        <taxon>Metazoa</taxon>
        <taxon>Ecdysozoa</taxon>
        <taxon>Arthropoda</taxon>
        <taxon>Hexapoda</taxon>
        <taxon>Collembola</taxon>
        <taxon>Entomobryomorpha</taxon>
        <taxon>Entomobryoidea</taxon>
        <taxon>Orchesellidae</taxon>
        <taxon>Orchesellinae</taxon>
        <taxon>Orchesella</taxon>
    </lineage>
</organism>
<dbReference type="FunFam" id="1.20.1270.280:FF:000005">
    <property type="entry name" value="Dynein axonemal heavy chain 10"/>
    <property type="match status" value="1"/>
</dbReference>
<dbReference type="InterPro" id="IPR027417">
    <property type="entry name" value="P-loop_NTPase"/>
</dbReference>
<dbReference type="Gene3D" id="1.20.920.20">
    <property type="match status" value="1"/>
</dbReference>
<dbReference type="InterPro" id="IPR024743">
    <property type="entry name" value="Dynein_HC_stalk"/>
</dbReference>
<dbReference type="Pfam" id="PF18198">
    <property type="entry name" value="AAA_lid_11"/>
    <property type="match status" value="1"/>
</dbReference>
<evidence type="ECO:0000313" key="29">
    <source>
        <dbReference type="EMBL" id="ODM97295.1"/>
    </source>
</evidence>
<evidence type="ECO:0000259" key="23">
    <source>
        <dbReference type="Pfam" id="PF12780"/>
    </source>
</evidence>
<dbReference type="InterPro" id="IPR024317">
    <property type="entry name" value="Dynein_heavy_chain_D4_dom"/>
</dbReference>
<comment type="similarity">
    <text evidence="2">Belongs to the dynein heavy chain family.</text>
</comment>
<feature type="domain" description="Dynein heavy chain AAA lid" evidence="27">
    <location>
        <begin position="3954"/>
        <end position="4101"/>
    </location>
</feature>
<dbReference type="FunFam" id="1.20.920.30:FF:000007">
    <property type="entry name" value="Dynein axonemal heavy chain 10"/>
    <property type="match status" value="1"/>
</dbReference>
<dbReference type="Pfam" id="PF12775">
    <property type="entry name" value="AAA_7"/>
    <property type="match status" value="1"/>
</dbReference>
<dbReference type="InterPro" id="IPR035706">
    <property type="entry name" value="AAA_9"/>
</dbReference>
<dbReference type="Pfam" id="PF08393">
    <property type="entry name" value="DHC_N2"/>
    <property type="match status" value="1"/>
</dbReference>
<feature type="coiled-coil region" evidence="17">
    <location>
        <begin position="25"/>
        <end position="52"/>
    </location>
</feature>
<dbReference type="InterPro" id="IPR026983">
    <property type="entry name" value="DHC"/>
</dbReference>
<keyword evidence="6" id="KW-0547">Nucleotide-binding</keyword>
<dbReference type="InterPro" id="IPR042228">
    <property type="entry name" value="Dynein_linker_3"/>
</dbReference>
<sequence>MESEIKIKIPIIPELEVPSPNLPLLAKNKQLVAQLETLSQEWEQRISNILENELPTKPRQFTPLSELEFWRDRNSMLSAVYDQIQCKEVRRAGQVLSLANSDVLPGLEYQQTELLRSLQEARDVSRFLSTIERHLKTLTYNNSFVEMTDAIPHIMEGLQLVWMLSRHYNKDERMCGLLEMIAKLLYDRTTASLHPRRYFMMALDISYDEYTSFSLLLCPSRDPTTALELADTARILLTAWKESYMETREKIEQAGKGARWDFDRSKLFPKTDYVCVIAQHLSEIAILLTEFQNFFGPEIKAVVGDPRKIEEALKKAFALVKPFIDVRFDPFLQSNQKLWVELLESLKKEVQILEAEAKSFIDEAFVTIKSADAAFEMLMKFKFIETREGIHQKLMKKFDDTLMIYILEVRNVKEFFDLNRDNPPILKYNPPVAGRIWWVRALFYYIKKSIVTFRTQPDVIGTDVGQQACKEYLSLAKEMKAYEDSWYIHWCEVSAQTMTTSLRKNVFVRVPARKECKDANTTAVFMGPLLEQNKDKKVIRVNLAAEVMEMVQEAIHLEQMGYRISEGVRNVSLLRETLMSNARTLALILDHYYAVRRCLRSHEADFMEKCIRNLEKNFDQGLLRLNWTALGIPDYAGSLSGIIQAFDGTVSQLNKVAKDVRARVLEMKTHKLFKEPPYKKNPIGLPILDCWSRESSSFGCSFVLFQDYFQYWESCRSTTWEKLLLLYRGLAPLFLKLENLAYGRTTGKMKNFRKYYSYWEKCVFRFLSKVVVRSLHAFEIRMTQNEPLFDVEAVLAQPEIRITPTAHEIFSLVAQASRQCVEGTKRFVRWRRGSCVEVTPIRQPEEPEPFVYSYFLDIGRLPRVLELLLQIQENMLAILRNLWSYLKKYCILKIAHMYRAFKNLWLYNKEKTLEMFALKNPPVSAYDTKMSFYTNIIKRLEDLPPYRIEGCVRLNVRPLQIGIAKCAREWVVKLGEFLAISTKELNLEFDKLVGEFEKNLHILPRNVDELKKVFLTVQAIQSSTIDMEGRYRDLCKRYAVLQAYSIDVSDDEVVLLENSWRRWQTLWLHEIKVVKKRMEPVKLRFKKMTLEGRDKFRKEVQAFVKRYFSKGPGTVGAELERGLDVMEKYQDEYKAMMDKKEDMANSEKLFGLDFTSYPELIEVSKDIENLEVLYNLYTDQRDARAQWSSTLWVNLNPQALVDGIDEYIRTFKALPKHIRGCEISKHVEEKMKEFKRSVPLFVDLKHEALRPRHWNMLMDKTGVHFEMAPDRFTLGKLFAMELHQYSEAIAEIIATAIKELYIEKCVKELTETWDNYKLNLIKYIKNDEDRGWMIGPMEDMMQILDDNLVTLQGISGSRFIGPFYNVVTALEKQLSTISEVMENWIVTQRKWTYLEGIFTAGDIRQQLAEEAKRFDAIDKSFRTMMAEALKKPLVKHNCLIPNRLNDFKALINGLDRCQKSLNDYLEAKRNAFARFYFISDDELLSILGQGVPKCVQEHMIKTCIIMFDNVAALKLVEVGEGETQVHAMISAEKEVMDFRNIVHCRGRIEEWMNDVVAEMRVTNKFITKKSIFYYGKMLKSRVEWMLDFQGMIVLAANQVWWTAEVEDVFYRIKLGEKRAMKEYLEFMNKQLDDLVVAVRSDLSGNDRKKYNTSLIIDVHARDIIETFVRDSIMDDQEFEWESQLRFYWVKAVDGLMVRQCTGAFDYGYEYMGLNGRLVITPLTDRIYLTITQALSFFLGGAPAGPAGTGKTETTKDLAKGNLNNLTRIPEPLGLLCVVTNCGENMDYKAVGTIFAGLCICGAWGCKWKMLYSNLKSINGFDEFNRIDISVLSVISTQIQTIRNALMTKLTLFEFDGQEIRLDHKVGIFITMNPGYAGRTELPESVKALFRPVVCIVPDLEMICQIMLFSEGFLQAKVLAKKMTVLYKLAKGQLSKQHHYDFGLRALKSVLVMAGDLKRSAPDLDEDLVLMRALRDMNLPKFVFEDVPLFLGLIQDLFPGLDCPRVRYADFNQAVEDSLQEEDYIQVPDQIDKVVQFYETMMTRWSTMLVGPTGGGKTTICNALCKAQTRLAMPTKTYVLNPKAISVSELYGVLNPATRDWTDGLLSSIFRDINKPTDKVERRYIVFDGDVDALWIENMNSVMDDNKLLTLPNGERIRLQKHCALLFEVGDLQYASPATVSRAGMVFVDPKNLGYMPYWTRWVNARNPVEHDDLHGLFNKYVPKLIDLILEGIINDVQGQKLKTIIPQSNLNMEKEHNPQVTQLSHTLTSILPSQPGGDTEMFFLVAIYWSLGACLLEESREIFDSYCREMPTMHGMMYEYIWFDDHKEWRPWKTLVPAYQYNPEMTFSQILVPTIDTEKTTWVLKLMDKIKRPTALIGDTGTSKTATTQAYVNSLNTDFNIVINMNFSSRTSSMDVQRYIESNVEKRTKEVYGPPPGKRILVFIDDMNMPQVDTYGTQQPIAMLKLLVDKGGIYDRGKDLNWKSIKDITYVAAMGKAGGGRNEVDQRFMSLFSVYNMTFPTNAVLEHIFTSIFHAHVTHYHFSDAIKELVSPIIHASLELFEVWKIKITVMKELPPTPTCFHYIFNMRDLSRIFAGLCQITPEKFHLSKHLIRVWRNECSRIFCDRLINKKHIRLVNEFIEEIIEDNFENYADYALKNPLLFGDYRNALEEDAIRIYEDILDYDACKALFQELLENYNETNTKMQLVLFDDALEHLTRVQRAIRMHKGHCLLVGVGGSGRQSICKLATHTAGYKLFEIALSRGYSEYHFREDMKKLYNDLGILNKQTTFLFGDTQIAEEGFLELINNMLTAGMVPALFTDEERENILGAIREEAKKNAGAIIKETIWQYFIQKCVGNLHIVLAMSPTGEALRTRCRNFPGLVNNTYIDWFQPWPKQALFAVATVFFNQNQLIPVKYKKSIVKHVVHVHSTVQNYSAEFMIKLRRNNYVSPKHFLDFQVTYVQLFKDRLAYITAQCKRLADGIKKIADAKVEIEGLNKKLVKSKKVMDEKTRACEILLKEIVSRTSEATEKKEIAIEKGKEIEVQSRIIQREKTEAESVLAEALPALEAARLALQELNKNDIVEIRSFATPPKAVQVVCECVMALKGIKESGWKAAKGMMAEQNFLKGLMEMDVDSITPAMHKRVHDTLETANLTMNMTVEGVRAVSRAGAGLLKFVEAVMGFCIVNFEIKPKRDAVAKLVNTFNKAKAELDKTNARVQRLEEELDALQKKYDEAMVEKQILEDEYNVLMLRLSNADRWVYVITGLSSENERWEKDLGDLKRRKKWLLGDCLISAAFLGYTGAFSWEYRKQMIYEDWLNFLDEMELPRNPRYRVENILTDDVETSRWSSEGLPNDELSVQNGILTLKSSRFPLCIDPQQQASQWIKKREESNNLKMVTFNDTDFLRQLELAIKYGYPVLFQDVEEYIDPVIDNVLEKNVKQDQGRLFIVLGDKEVDYDPGFRLYLNSKLANPKFSPGVFAKSMVINYTVTVQGLEGQLLGVVVAQERPDLEEQRNAIIKETSVNKKLLKDLEDTLLRELSQSQGSMVDNIDLVNAVDETKKKADEVSEKLALGAKTAMDIERLRDGYRPAATRGAILFFVLSDMSQVSSMYQYSLSSYLGVFTFSLKKAIPDPVLKKRLKNIINCLTVNVYDYGCTGIFEKHKLLYSFQIAVKLEESEGNLTQKELEFFIKGNVSVDKSDKENPYSWLPEKSWEDIVKLVQDFADPFVDLFKEIKDNEAMWKEWYDSDQPEALFPMPYEEEMSNFNTLMLLRCFRVDRVYRGIVQYVSEVMDERFVTPPVISFDAIYEQATVNMPVVFILSPGSEPSSDIQKLGDRVGMDLDHIKFISLGQGQEQAAMNLLELSAEKGYWLILQNCHLLLRFVREFEKSLEKMGKPHPEFRLWMTTDPTPAFPIGILQKSLKVVTEPPNGLKLNLRNTYVRMNSQTIEECKHGVFKPLVYVLAFFHAVVQERRKYGKIGWNIAYDFNESDFTVSLQILQTYLNKALENKDVRLPWGSLKYLIGEVMYGGRVIDDFDRRIVKTYMDEYMGDFLFDEFQPFHFYHDETVDYVIPDDGVRETYIESIDELPLENSPMVFGLHANAEIGYYSEAVKNMWIHMIDLQPQTVSAGGATTRDRFIDSTAQDILHKLPQLYEMDVLRKKYGLTPTPTTIVLLQEVERFNFLITRMRNTLKTLRRAIAGEVGMDAVLDNVSNRLYNGLIPDTWLKLAPATRKPLGSWINHFLKRYAQYEYWINISEPKVIWLSGLQVPESYLTALVQAACRRYNWPLDKSTLYTQVTDMTDPSKVSDKPSQGCYATGLYLEGASWDLEKGALGRSRPKVLVEELPILTVIPIEANKLKLQNTYKCPVYTTSLRRNAMGVGLVFEADLHTVDHNSHWVLQGVCLTLNSDD</sequence>
<dbReference type="FunFam" id="3.10.490.20:FF:000006">
    <property type="entry name" value="Dynein axonemal heavy chain 10"/>
    <property type="match status" value="1"/>
</dbReference>
<dbReference type="Gene3D" id="1.10.287.2620">
    <property type="match status" value="1"/>
</dbReference>
<dbReference type="GO" id="GO:0036159">
    <property type="term" value="P:inner dynein arm assembly"/>
    <property type="evidence" value="ECO:0007669"/>
    <property type="project" value="UniProtKB-ARBA"/>
</dbReference>
<proteinExistence type="inferred from homology"/>
<dbReference type="GO" id="GO:0005874">
    <property type="term" value="C:microtubule"/>
    <property type="evidence" value="ECO:0007669"/>
    <property type="project" value="UniProtKB-KW"/>
</dbReference>
<dbReference type="FunFam" id="3.40.50.300:FF:001855">
    <property type="entry name" value="Dynein axonemal heavy chain 10"/>
    <property type="match status" value="1"/>
</dbReference>
<dbReference type="Proteomes" id="UP000094527">
    <property type="component" value="Unassembled WGS sequence"/>
</dbReference>
<evidence type="ECO:0000259" key="26">
    <source>
        <dbReference type="Pfam" id="PF17857"/>
    </source>
</evidence>
<dbReference type="Gene3D" id="1.20.1270.280">
    <property type="match status" value="1"/>
</dbReference>
<dbReference type="Pfam" id="PF12780">
    <property type="entry name" value="AAA_8"/>
    <property type="match status" value="1"/>
</dbReference>
<comment type="function">
    <text evidence="14">Force generating protein of eukaryotic cilia and flagella. Produces force towards the minus ends of microtubules. Dynein has ATPase activity; the force-producing power stroke is thought to occur on release of ADP. Required for assembly of the I1 inner arm complex and its targeting to the appropriate axoneme location. Also required for phototaxis.</text>
</comment>
<dbReference type="Pfam" id="PF12777">
    <property type="entry name" value="MT"/>
    <property type="match status" value="1"/>
</dbReference>
<keyword evidence="30" id="KW-1185">Reference proteome</keyword>
<feature type="domain" description="Dynein heavy chain coiled coil stalk" evidence="22">
    <location>
        <begin position="2977"/>
        <end position="3319"/>
    </location>
</feature>
<feature type="domain" description="Dynein heavy chain AAA module D4" evidence="23">
    <location>
        <begin position="2704"/>
        <end position="2963"/>
    </location>
</feature>
<dbReference type="InterPro" id="IPR043157">
    <property type="entry name" value="Dynein_AAA1S"/>
</dbReference>
<evidence type="ECO:0000259" key="25">
    <source>
        <dbReference type="Pfam" id="PF17852"/>
    </source>
</evidence>
<reference evidence="29 30" key="1">
    <citation type="journal article" date="2016" name="Genome Biol. Evol.">
        <title>Gene Family Evolution Reflects Adaptation to Soil Environmental Stressors in the Genome of the Collembolan Orchesella cincta.</title>
        <authorList>
            <person name="Faddeeva-Vakhrusheva A."/>
            <person name="Derks M.F."/>
            <person name="Anvar S.Y."/>
            <person name="Agamennone V."/>
            <person name="Suring W."/>
            <person name="Smit S."/>
            <person name="van Straalen N.M."/>
            <person name="Roelofs D."/>
        </authorList>
    </citation>
    <scope>NUCLEOTIDE SEQUENCE [LARGE SCALE GENOMIC DNA]</scope>
    <source>
        <tissue evidence="29">Mixed pool</tissue>
    </source>
</reference>
<dbReference type="Pfam" id="PF08385">
    <property type="entry name" value="DHC_N1"/>
    <property type="match status" value="1"/>
</dbReference>
<dbReference type="FunFam" id="3.40.50.300:FF:000049">
    <property type="entry name" value="Dynein, axonemal, heavy chain 5"/>
    <property type="match status" value="1"/>
</dbReference>
<dbReference type="Pfam" id="PF03028">
    <property type="entry name" value="Dynein_heavy"/>
    <property type="match status" value="1"/>
</dbReference>
<evidence type="ECO:0000256" key="16">
    <source>
        <dbReference type="ARBA" id="ARBA00077719"/>
    </source>
</evidence>
<dbReference type="InterPro" id="IPR041228">
    <property type="entry name" value="Dynein_C"/>
</dbReference>
<dbReference type="FunFam" id="3.40.50.300:FF:000063">
    <property type="entry name" value="dynein heavy chain 6, axonemal"/>
    <property type="match status" value="1"/>
</dbReference>
<dbReference type="FunFam" id="1.10.8.710:FF:000002">
    <property type="entry name" value="dynein heavy chain 17, axonemal"/>
    <property type="match status" value="1"/>
</dbReference>
<dbReference type="Gene3D" id="3.10.490.20">
    <property type="match status" value="1"/>
</dbReference>
<dbReference type="Pfam" id="PF18199">
    <property type="entry name" value="Dynein_C"/>
    <property type="match status" value="1"/>
</dbReference>
<evidence type="ECO:0000259" key="22">
    <source>
        <dbReference type="Pfam" id="PF12777"/>
    </source>
</evidence>
<evidence type="ECO:0000259" key="28">
    <source>
        <dbReference type="Pfam" id="PF18199"/>
    </source>
</evidence>
<dbReference type="GO" id="GO:0008569">
    <property type="term" value="F:minus-end-directed microtubule motor activity"/>
    <property type="evidence" value="ECO:0007669"/>
    <property type="project" value="InterPro"/>
</dbReference>
<dbReference type="FunFam" id="3.40.50.300:FF:000153">
    <property type="entry name" value="Dynein axonemal heavy chain 1"/>
    <property type="match status" value="1"/>
</dbReference>